<evidence type="ECO:0000313" key="9">
    <source>
        <dbReference type="EMBL" id="SIT72239.1"/>
    </source>
</evidence>
<evidence type="ECO:0000256" key="5">
    <source>
        <dbReference type="ARBA" id="ARBA00022741"/>
    </source>
</evidence>
<dbReference type="Proteomes" id="UP000223759">
    <property type="component" value="Unassembled WGS sequence"/>
</dbReference>
<comment type="function">
    <text evidence="8">Catalyzes the condensation of pantoate with beta-alanine in an ATP-dependent reaction via a pantoyl-adenylate intermediate.</text>
</comment>
<feature type="binding site" evidence="8">
    <location>
        <begin position="30"/>
        <end position="37"/>
    </location>
    <ligand>
        <name>ATP</name>
        <dbReference type="ChEBI" id="CHEBI:30616"/>
    </ligand>
</feature>
<dbReference type="InterPro" id="IPR004821">
    <property type="entry name" value="Cyt_trans-like"/>
</dbReference>
<name>A0A1R3W7X5_9GAMM</name>
<dbReference type="NCBIfam" id="TIGR00125">
    <property type="entry name" value="cyt_tran_rel"/>
    <property type="match status" value="1"/>
</dbReference>
<comment type="subcellular location">
    <subcellularLocation>
        <location evidence="8">Cytoplasm</location>
    </subcellularLocation>
</comment>
<protein>
    <recommendedName>
        <fullName evidence="8">Pantothenate synthetase</fullName>
        <shortName evidence="8">PS</shortName>
        <ecNumber evidence="8">6.3.2.1</ecNumber>
    </recommendedName>
    <alternativeName>
        <fullName evidence="8">Pantoate--beta-alanine ligase</fullName>
    </alternativeName>
    <alternativeName>
        <fullName evidence="8">Pantoate-activating enzyme</fullName>
    </alternativeName>
</protein>
<dbReference type="GO" id="GO:0005524">
    <property type="term" value="F:ATP binding"/>
    <property type="evidence" value="ECO:0007669"/>
    <property type="project" value="UniProtKB-KW"/>
</dbReference>
<comment type="catalytic activity">
    <reaction evidence="7 8">
        <text>(R)-pantoate + beta-alanine + ATP = (R)-pantothenate + AMP + diphosphate + H(+)</text>
        <dbReference type="Rhea" id="RHEA:10912"/>
        <dbReference type="ChEBI" id="CHEBI:15378"/>
        <dbReference type="ChEBI" id="CHEBI:15980"/>
        <dbReference type="ChEBI" id="CHEBI:29032"/>
        <dbReference type="ChEBI" id="CHEBI:30616"/>
        <dbReference type="ChEBI" id="CHEBI:33019"/>
        <dbReference type="ChEBI" id="CHEBI:57966"/>
        <dbReference type="ChEBI" id="CHEBI:456215"/>
        <dbReference type="EC" id="6.3.2.1"/>
    </reaction>
</comment>
<keyword evidence="6 8" id="KW-0067">ATP-binding</keyword>
<feature type="binding site" evidence="8">
    <location>
        <position position="178"/>
    </location>
    <ligand>
        <name>ATP</name>
        <dbReference type="ChEBI" id="CHEBI:30616"/>
    </ligand>
</feature>
<dbReference type="Pfam" id="PF02569">
    <property type="entry name" value="Pantoate_ligase"/>
    <property type="match status" value="1"/>
</dbReference>
<feature type="binding site" evidence="8">
    <location>
        <position position="61"/>
    </location>
    <ligand>
        <name>beta-alanine</name>
        <dbReference type="ChEBI" id="CHEBI:57966"/>
    </ligand>
</feature>
<dbReference type="InterPro" id="IPR003721">
    <property type="entry name" value="Pantoate_ligase"/>
</dbReference>
<feature type="binding site" evidence="8">
    <location>
        <begin position="186"/>
        <end position="189"/>
    </location>
    <ligand>
        <name>ATP</name>
        <dbReference type="ChEBI" id="CHEBI:30616"/>
    </ligand>
</feature>
<dbReference type="InterPro" id="IPR014729">
    <property type="entry name" value="Rossmann-like_a/b/a_fold"/>
</dbReference>
<evidence type="ECO:0000256" key="6">
    <source>
        <dbReference type="ARBA" id="ARBA00022840"/>
    </source>
</evidence>
<feature type="binding site" evidence="8">
    <location>
        <position position="155"/>
    </location>
    <ligand>
        <name>(R)-pantoate</name>
        <dbReference type="ChEBI" id="CHEBI:15980"/>
    </ligand>
</feature>
<evidence type="ECO:0000256" key="3">
    <source>
        <dbReference type="ARBA" id="ARBA00022598"/>
    </source>
</evidence>
<dbReference type="InterPro" id="IPR042176">
    <property type="entry name" value="Pantoate_ligase_C"/>
</dbReference>
<dbReference type="GO" id="GO:0015940">
    <property type="term" value="P:pantothenate biosynthetic process"/>
    <property type="evidence" value="ECO:0007669"/>
    <property type="project" value="UniProtKB-UniRule"/>
</dbReference>
<evidence type="ECO:0000256" key="2">
    <source>
        <dbReference type="ARBA" id="ARBA00009256"/>
    </source>
</evidence>
<gene>
    <name evidence="8" type="primary">panC</name>
    <name evidence="9" type="ORF">SAMN05216526_1603</name>
</gene>
<dbReference type="HAMAP" id="MF_00158">
    <property type="entry name" value="PanC"/>
    <property type="match status" value="1"/>
</dbReference>
<dbReference type="NCBIfam" id="TIGR00018">
    <property type="entry name" value="panC"/>
    <property type="match status" value="1"/>
</dbReference>
<dbReference type="GO" id="GO:0004592">
    <property type="term" value="F:pantoate-beta-alanine ligase activity"/>
    <property type="evidence" value="ECO:0007669"/>
    <property type="project" value="UniProtKB-UniRule"/>
</dbReference>
<evidence type="ECO:0000256" key="7">
    <source>
        <dbReference type="ARBA" id="ARBA00048258"/>
    </source>
</evidence>
<dbReference type="Gene3D" id="3.30.1300.10">
    <property type="entry name" value="Pantoate-beta-alanine ligase, C-terminal domain"/>
    <property type="match status" value="1"/>
</dbReference>
<evidence type="ECO:0000256" key="8">
    <source>
        <dbReference type="HAMAP-Rule" id="MF_00158"/>
    </source>
</evidence>
<dbReference type="Gene3D" id="3.40.50.620">
    <property type="entry name" value="HUPs"/>
    <property type="match status" value="1"/>
</dbReference>
<feature type="binding site" evidence="8">
    <location>
        <begin position="149"/>
        <end position="152"/>
    </location>
    <ligand>
        <name>ATP</name>
        <dbReference type="ChEBI" id="CHEBI:30616"/>
    </ligand>
</feature>
<dbReference type="CDD" id="cd00560">
    <property type="entry name" value="PanC"/>
    <property type="match status" value="1"/>
</dbReference>
<keyword evidence="10" id="KW-1185">Reference proteome</keyword>
<feature type="binding site" evidence="8">
    <location>
        <position position="61"/>
    </location>
    <ligand>
        <name>(R)-pantoate</name>
        <dbReference type="ChEBI" id="CHEBI:15980"/>
    </ligand>
</feature>
<comment type="pathway">
    <text evidence="1 8">Cofactor biosynthesis; (R)-pantothenate biosynthesis; (R)-pantothenate from (R)-pantoate and beta-alanine: step 1/1.</text>
</comment>
<dbReference type="EMBL" id="FTPK01000003">
    <property type="protein sequence ID" value="SIT72239.1"/>
    <property type="molecule type" value="Genomic_DNA"/>
</dbReference>
<dbReference type="UniPathway" id="UPA00028">
    <property type="reaction ID" value="UER00005"/>
</dbReference>
<dbReference type="OrthoDB" id="9773087at2"/>
<dbReference type="GO" id="GO:0005829">
    <property type="term" value="C:cytosol"/>
    <property type="evidence" value="ECO:0007669"/>
    <property type="project" value="TreeGrafter"/>
</dbReference>
<reference evidence="9 10" key="1">
    <citation type="submission" date="2017-01" db="EMBL/GenBank/DDBJ databases">
        <authorList>
            <person name="Mah S.A."/>
            <person name="Swanson W.J."/>
            <person name="Moy G.W."/>
            <person name="Vacquier V.D."/>
        </authorList>
    </citation>
    <scope>NUCLEOTIDE SEQUENCE [LARGE SCALE GENOMIC DNA]</scope>
    <source>
        <strain evidence="9 10">M9</strain>
    </source>
</reference>
<dbReference type="PANTHER" id="PTHR21299:SF1">
    <property type="entry name" value="PANTOATE--BETA-ALANINE LIGASE"/>
    <property type="match status" value="1"/>
</dbReference>
<evidence type="ECO:0000256" key="1">
    <source>
        <dbReference type="ARBA" id="ARBA00004990"/>
    </source>
</evidence>
<evidence type="ECO:0000313" key="10">
    <source>
        <dbReference type="Proteomes" id="UP000223759"/>
    </source>
</evidence>
<keyword evidence="5 8" id="KW-0547">Nucleotide-binding</keyword>
<accession>A0A1R3W7X5</accession>
<dbReference type="RefSeq" id="WP_076756021.1">
    <property type="nucleotide sequence ID" value="NZ_CP023018.1"/>
</dbReference>
<proteinExistence type="inferred from homology"/>
<comment type="similarity">
    <text evidence="2 8">Belongs to the pantothenate synthetase family.</text>
</comment>
<keyword evidence="3 8" id="KW-0436">Ligase</keyword>
<sequence>MQLIQTVAALRQQRHDWRQSHASVTLVPTMGALHEGHLSLVEQAAKGADQVVVSIFVNPLQFDRADDLAAYPRTLETDLEKLQALPVNAVFAPEASEVYPLDQSRVSRVHVPELGDMLEGEHRPGHFDGVATVVLKLFNLVQPDVAVFGEKDFQQQLVIRKMVADLNIPVNIESAPTLREADGLAMSSRNRRLNADERRKAPALYRCLQRVVERLVAGESDHAFLQQEAMAGLEISGLRPEYVAVRRKNDLGVPQSVDRALVVLGAAWLGETRLIDNITIDL</sequence>
<dbReference type="STRING" id="233100.SAMN05216526_1603"/>
<dbReference type="EC" id="6.3.2.1" evidence="8"/>
<evidence type="ECO:0000256" key="4">
    <source>
        <dbReference type="ARBA" id="ARBA00022655"/>
    </source>
</evidence>
<keyword evidence="4 8" id="KW-0566">Pantothenate biosynthesis</keyword>
<feature type="active site" description="Proton donor" evidence="8">
    <location>
        <position position="37"/>
    </location>
</feature>
<keyword evidence="8" id="KW-0963">Cytoplasm</keyword>
<comment type="miscellaneous">
    <text evidence="8">The reaction proceeds by a bi uni uni bi ping pong mechanism.</text>
</comment>
<dbReference type="PANTHER" id="PTHR21299">
    <property type="entry name" value="CYTIDYLATE KINASE/PANTOATE-BETA-ALANINE LIGASE"/>
    <property type="match status" value="1"/>
</dbReference>
<dbReference type="FunFam" id="3.40.50.620:FF:000013">
    <property type="entry name" value="Pantothenate synthetase"/>
    <property type="match status" value="1"/>
</dbReference>
<comment type="subunit">
    <text evidence="8">Homodimer.</text>
</comment>
<dbReference type="SUPFAM" id="SSF52374">
    <property type="entry name" value="Nucleotidylyl transferase"/>
    <property type="match status" value="1"/>
</dbReference>
<organism evidence="9 10">
    <name type="scientific">Ectothiorhodosinus mongolicus</name>
    <dbReference type="NCBI Taxonomy" id="233100"/>
    <lineage>
        <taxon>Bacteria</taxon>
        <taxon>Pseudomonadati</taxon>
        <taxon>Pseudomonadota</taxon>
        <taxon>Gammaproteobacteria</taxon>
        <taxon>Chromatiales</taxon>
        <taxon>Ectothiorhodospiraceae</taxon>
        <taxon>Ectothiorhodosinus</taxon>
    </lineage>
</organism>
<dbReference type="AlphaFoldDB" id="A0A1R3W7X5"/>